<accession>A0A8B4H7E8</accession>
<feature type="region of interest" description="Disordered" evidence="1">
    <location>
        <begin position="1"/>
        <end position="20"/>
    </location>
</feature>
<evidence type="ECO:0000256" key="1">
    <source>
        <dbReference type="SAM" id="MobiDB-lite"/>
    </source>
</evidence>
<evidence type="ECO:0000313" key="3">
    <source>
        <dbReference type="EMBL" id="SPW28511.1"/>
    </source>
</evidence>
<feature type="transmembrane region" description="Helical" evidence="2">
    <location>
        <begin position="37"/>
        <end position="56"/>
    </location>
</feature>
<evidence type="ECO:0000256" key="2">
    <source>
        <dbReference type="SAM" id="Phobius"/>
    </source>
</evidence>
<name>A0A8B4H7E8_9CORY</name>
<feature type="compositionally biased region" description="Acidic residues" evidence="1">
    <location>
        <begin position="148"/>
        <end position="160"/>
    </location>
</feature>
<keyword evidence="2" id="KW-0472">Membrane</keyword>
<dbReference type="RefSeq" id="WP_005525351.1">
    <property type="nucleotide sequence ID" value="NZ_CAUOLB010000006.1"/>
</dbReference>
<organism evidence="3 4">
    <name type="scientific">Corynebacterium matruchotii</name>
    <dbReference type="NCBI Taxonomy" id="43768"/>
    <lineage>
        <taxon>Bacteria</taxon>
        <taxon>Bacillati</taxon>
        <taxon>Actinomycetota</taxon>
        <taxon>Actinomycetes</taxon>
        <taxon>Mycobacteriales</taxon>
        <taxon>Corynebacteriaceae</taxon>
        <taxon>Corynebacterium</taxon>
    </lineage>
</organism>
<protein>
    <submittedName>
        <fullName evidence="3">Putative secreted protein</fullName>
    </submittedName>
</protein>
<keyword evidence="2" id="KW-0812">Transmembrane</keyword>
<sequence>MDRRNNYPRRPNIRSAARPSYDGRPLPAEVYYRRRRLAALFALLVIIGVVATLLFIRSNHESATVAVTEPIASTPRATGGAPATPTGSPKATSASGGGAGSEPAAEVATEVATTPGTAAGTRTGGTGGASGAGGKKSVTHTTAASDDAQADDTKDDDAESEAAQAKDTCDLSDLKIEASTDHFSYEEGQLPNLYMKVANPTKADCIIDLTDNVIRFEIYTMDTNQLLWSDVDCNDPAETGKQTFKANSERYFKVQWSRTSSAPNACIDREPAPAGDYYMHAAIGKLHTEEGVVHSDAFTFNLQ</sequence>
<keyword evidence="2" id="KW-1133">Transmembrane helix</keyword>
<feature type="region of interest" description="Disordered" evidence="1">
    <location>
        <begin position="73"/>
        <end position="166"/>
    </location>
</feature>
<feature type="compositionally biased region" description="Gly residues" evidence="1">
    <location>
        <begin position="122"/>
        <end position="134"/>
    </location>
</feature>
<proteinExistence type="predicted"/>
<dbReference type="EMBL" id="UARK01000011">
    <property type="protein sequence ID" value="SPW28511.1"/>
    <property type="molecule type" value="Genomic_DNA"/>
</dbReference>
<dbReference type="AlphaFoldDB" id="A0A8B4H7E8"/>
<reference evidence="3 4" key="1">
    <citation type="submission" date="2018-06" db="EMBL/GenBank/DDBJ databases">
        <authorList>
            <consortium name="Pathogen Informatics"/>
            <person name="Doyle S."/>
        </authorList>
    </citation>
    <scope>NUCLEOTIDE SEQUENCE [LARGE SCALE GENOMIC DNA]</scope>
    <source>
        <strain evidence="3 4">NCTC10254</strain>
    </source>
</reference>
<dbReference type="Proteomes" id="UP000249886">
    <property type="component" value="Unassembled WGS sequence"/>
</dbReference>
<comment type="caution">
    <text evidence="3">The sequence shown here is derived from an EMBL/GenBank/DDBJ whole genome shotgun (WGS) entry which is preliminary data.</text>
</comment>
<gene>
    <name evidence="3" type="ORF">NCTC10254_01457</name>
</gene>
<evidence type="ECO:0000313" key="4">
    <source>
        <dbReference type="Proteomes" id="UP000249886"/>
    </source>
</evidence>
<dbReference type="GeneID" id="84573680"/>
<feature type="compositionally biased region" description="Low complexity" evidence="1">
    <location>
        <begin position="101"/>
        <end position="121"/>
    </location>
</feature>